<feature type="domain" description="Sigma-54 factor interaction" evidence="8">
    <location>
        <begin position="514"/>
        <end position="780"/>
    </location>
</feature>
<evidence type="ECO:0000256" key="2">
    <source>
        <dbReference type="ARBA" id="ARBA00022741"/>
    </source>
</evidence>
<evidence type="ECO:0000256" key="5">
    <source>
        <dbReference type="PROSITE-ProRule" id="PRU01251"/>
    </source>
</evidence>
<dbReference type="FunFam" id="3.40.50.300:FF:000010">
    <property type="entry name" value="Chaperone clpB 1, putative"/>
    <property type="match status" value="1"/>
</dbReference>
<dbReference type="InterPro" id="IPR002078">
    <property type="entry name" value="Sigma_54_int"/>
</dbReference>
<dbReference type="InterPro" id="IPR027417">
    <property type="entry name" value="P-loop_NTPase"/>
</dbReference>
<dbReference type="Pfam" id="PF07724">
    <property type="entry name" value="AAA_2"/>
    <property type="match status" value="1"/>
</dbReference>
<proteinExistence type="predicted"/>
<dbReference type="Pfam" id="PF02861">
    <property type="entry name" value="Clp_N"/>
    <property type="match status" value="1"/>
</dbReference>
<evidence type="ECO:0000256" key="3">
    <source>
        <dbReference type="ARBA" id="ARBA00022840"/>
    </source>
</evidence>
<dbReference type="RefSeq" id="WP_085545264.1">
    <property type="nucleotide sequence ID" value="NZ_FXBB01000031.1"/>
</dbReference>
<protein>
    <submittedName>
        <fullName evidence="11">ATP-dependent Clp protease ATP-binding subunit ClpC</fullName>
    </submittedName>
</protein>
<dbReference type="PROSITE" id="PS51903">
    <property type="entry name" value="CLP_R"/>
    <property type="match status" value="1"/>
</dbReference>
<evidence type="ECO:0000313" key="12">
    <source>
        <dbReference type="Proteomes" id="UP000193355"/>
    </source>
</evidence>
<feature type="region of interest" description="Disordered" evidence="7">
    <location>
        <begin position="144"/>
        <end position="165"/>
    </location>
</feature>
<dbReference type="GO" id="GO:0006355">
    <property type="term" value="P:regulation of DNA-templated transcription"/>
    <property type="evidence" value="ECO:0007669"/>
    <property type="project" value="InterPro"/>
</dbReference>
<dbReference type="InterPro" id="IPR001943">
    <property type="entry name" value="UVR_dom"/>
</dbReference>
<keyword evidence="4" id="KW-0143">Chaperone</keyword>
<evidence type="ECO:0000259" key="9">
    <source>
        <dbReference type="PROSITE" id="PS50151"/>
    </source>
</evidence>
<gene>
    <name evidence="11" type="ORF">SAMN06275492_1318</name>
</gene>
<dbReference type="InterPro" id="IPR004176">
    <property type="entry name" value="Clp_R_N"/>
</dbReference>
<dbReference type="InterPro" id="IPR050130">
    <property type="entry name" value="ClpA_ClpB"/>
</dbReference>
<evidence type="ECO:0000259" key="8">
    <source>
        <dbReference type="PROSITE" id="PS50045"/>
    </source>
</evidence>
<dbReference type="EMBL" id="FXBB01000031">
    <property type="protein sequence ID" value="SMG42316.1"/>
    <property type="molecule type" value="Genomic_DNA"/>
</dbReference>
<accession>A0A1X7KMB0</accession>
<dbReference type="Gene3D" id="1.10.1780.10">
    <property type="entry name" value="Clp, N-terminal domain"/>
    <property type="match status" value="1"/>
</dbReference>
<dbReference type="InterPro" id="IPR036628">
    <property type="entry name" value="Clp_N_dom_sf"/>
</dbReference>
<feature type="coiled-coil region" evidence="6">
    <location>
        <begin position="417"/>
        <end position="463"/>
    </location>
</feature>
<dbReference type="SUPFAM" id="SSF52540">
    <property type="entry name" value="P-loop containing nucleoside triphosphate hydrolases"/>
    <property type="match status" value="2"/>
</dbReference>
<keyword evidence="2" id="KW-0547">Nucleotide-binding</keyword>
<dbReference type="FunFam" id="3.40.50.300:FF:000025">
    <property type="entry name" value="ATP-dependent Clp protease subunit"/>
    <property type="match status" value="1"/>
</dbReference>
<dbReference type="Pfam" id="PF10431">
    <property type="entry name" value="ClpB_D2-small"/>
    <property type="match status" value="1"/>
</dbReference>
<dbReference type="InterPro" id="IPR019489">
    <property type="entry name" value="Clp_ATPase_C"/>
</dbReference>
<dbReference type="SMART" id="SM01086">
    <property type="entry name" value="ClpB_D2-small"/>
    <property type="match status" value="1"/>
</dbReference>
<dbReference type="Proteomes" id="UP000193355">
    <property type="component" value="Unassembled WGS sequence"/>
</dbReference>
<keyword evidence="1 5" id="KW-0677">Repeat</keyword>
<keyword evidence="11" id="KW-0645">Protease</keyword>
<dbReference type="OrthoDB" id="9803641at2"/>
<keyword evidence="3 11" id="KW-0067">ATP-binding</keyword>
<dbReference type="GO" id="GO:0016887">
    <property type="term" value="F:ATP hydrolysis activity"/>
    <property type="evidence" value="ECO:0007669"/>
    <property type="project" value="InterPro"/>
</dbReference>
<evidence type="ECO:0000259" key="10">
    <source>
        <dbReference type="PROSITE" id="PS51903"/>
    </source>
</evidence>
<dbReference type="GO" id="GO:0005524">
    <property type="term" value="F:ATP binding"/>
    <property type="evidence" value="ECO:0007669"/>
    <property type="project" value="UniProtKB-KW"/>
</dbReference>
<dbReference type="CDD" id="cd19499">
    <property type="entry name" value="RecA-like_ClpB_Hsp104-like"/>
    <property type="match status" value="1"/>
</dbReference>
<dbReference type="AlphaFoldDB" id="A0A1X7KMB0"/>
<dbReference type="InterPro" id="IPR003593">
    <property type="entry name" value="AAA+_ATPase"/>
</dbReference>
<sequence length="815" mass="90752">MWQFFTERSKKVVQLAHREALRLGHEMIGTEHILMGLALETGGLAAQAISSMGIAPEELIAAIESTVSSNKSIEVPQDLPLSPRAKRVLDLSIREAKSMGVNYVGTEHILMGIFSEGDGVAVQVLTSMGIDPVEGRNMVVKFLSGGDKDSHSGRSGDSKGRNKTPVLDQLGIDLSDMAEKNELDPVIGRSTEIRRVIQVLSRRTKNNPVLIGDPGVGKTAIVEGLAQKILAGDIPESLKGKRVVQLNMGNMVAGTKYRGEFEERMRKLLLELKDCKDVVLFIDEIHTIVGAGGAEGAIDAANILKPSLARGEFQVVGATTLDEYRKYIERDAALERRFQPVKVDEPSIDDSLSILKGLRDRYELHHRVTITDEALEAAVRLSSRYITDRYLPDKGIDLIDEASARARLDAMELPEPLKKMERNLERIRKEKETAVESQAFEKAAKLRDKESSLSDDLESQRQEWISVRRKETPVLGEENIAQVVSEWTGIPVRQMTEEEASRLARMEEEIHSRLIGQDKAVSSVSKAIRRARSGLKDPRRPVGSFLFLGPTGVGKTEMARALASFMFGTEDALITLDMSEYMERHEVAKLIGAPPGYVGYENGGKLTETVRRRPYSVLLFDEIEKANPDVFNLLLQILEEGRLTDGQGRKIDFRNTLVIMTSNIGARNMVKRQGFGFSAGSSDGFSDWDSVAKNIDEDVKRSFRPEFLNRVDEQVLFSPLTREEMLKIIDLMIKDVQSRLSERGIKLKMSPEGKKLVLEKGYQPQYGARPLRRTIQRLVEDPLADMILDGRLVKGSSARVAVVKGALSFRCHKPK</sequence>
<keyword evidence="11" id="KW-0378">Hydrolase</keyword>
<name>A0A1X7KMB0_9BACT</name>
<dbReference type="GO" id="GO:0008233">
    <property type="term" value="F:peptidase activity"/>
    <property type="evidence" value="ECO:0007669"/>
    <property type="project" value="UniProtKB-KW"/>
</dbReference>
<evidence type="ECO:0000256" key="1">
    <source>
        <dbReference type="ARBA" id="ARBA00022737"/>
    </source>
</evidence>
<evidence type="ECO:0000256" key="4">
    <source>
        <dbReference type="ARBA" id="ARBA00023186"/>
    </source>
</evidence>
<dbReference type="PROSITE" id="PS00870">
    <property type="entry name" value="CLPAB_1"/>
    <property type="match status" value="1"/>
</dbReference>
<dbReference type="PROSITE" id="PS50045">
    <property type="entry name" value="SIGMA54_INTERACT_4"/>
    <property type="match status" value="1"/>
</dbReference>
<keyword evidence="12" id="KW-1185">Reference proteome</keyword>
<dbReference type="GO" id="GO:0034605">
    <property type="term" value="P:cellular response to heat"/>
    <property type="evidence" value="ECO:0007669"/>
    <property type="project" value="TreeGrafter"/>
</dbReference>
<dbReference type="SUPFAM" id="SSF81923">
    <property type="entry name" value="Double Clp-N motif"/>
    <property type="match status" value="1"/>
</dbReference>
<dbReference type="GO" id="GO:0005737">
    <property type="term" value="C:cytoplasm"/>
    <property type="evidence" value="ECO:0007669"/>
    <property type="project" value="TreeGrafter"/>
</dbReference>
<reference evidence="12" key="1">
    <citation type="submission" date="2017-04" db="EMBL/GenBank/DDBJ databases">
        <authorList>
            <person name="Varghese N."/>
            <person name="Submissions S."/>
        </authorList>
    </citation>
    <scope>NUCLEOTIDE SEQUENCE [LARGE SCALE GENOMIC DNA]</scope>
    <source>
        <strain evidence="12">USBA 82</strain>
    </source>
</reference>
<dbReference type="InterPro" id="IPR018368">
    <property type="entry name" value="ClpA/B_CS1"/>
</dbReference>
<feature type="compositionally biased region" description="Basic and acidic residues" evidence="7">
    <location>
        <begin position="146"/>
        <end position="160"/>
    </location>
</feature>
<dbReference type="Pfam" id="PF17871">
    <property type="entry name" value="AAA_lid_9"/>
    <property type="match status" value="1"/>
</dbReference>
<organism evidence="11 12">
    <name type="scientific">Dethiosulfovibrio salsuginis</name>
    <dbReference type="NCBI Taxonomy" id="561720"/>
    <lineage>
        <taxon>Bacteria</taxon>
        <taxon>Thermotogati</taxon>
        <taxon>Synergistota</taxon>
        <taxon>Synergistia</taxon>
        <taxon>Synergistales</taxon>
        <taxon>Dethiosulfovibrionaceae</taxon>
        <taxon>Dethiosulfovibrio</taxon>
    </lineage>
</organism>
<dbReference type="Gene3D" id="1.10.8.60">
    <property type="match status" value="2"/>
</dbReference>
<dbReference type="PRINTS" id="PR00300">
    <property type="entry name" value="CLPPROTEASEA"/>
</dbReference>
<dbReference type="InterPro" id="IPR001270">
    <property type="entry name" value="ClpA/B"/>
</dbReference>
<dbReference type="GO" id="GO:0006508">
    <property type="term" value="P:proteolysis"/>
    <property type="evidence" value="ECO:0007669"/>
    <property type="project" value="UniProtKB-KW"/>
</dbReference>
<dbReference type="CDD" id="cd00009">
    <property type="entry name" value="AAA"/>
    <property type="match status" value="1"/>
</dbReference>
<dbReference type="PANTHER" id="PTHR11638">
    <property type="entry name" value="ATP-DEPENDENT CLP PROTEASE"/>
    <property type="match status" value="1"/>
</dbReference>
<evidence type="ECO:0000256" key="7">
    <source>
        <dbReference type="SAM" id="MobiDB-lite"/>
    </source>
</evidence>
<dbReference type="STRING" id="561720.SAMN06275492_1318"/>
<dbReference type="InterPro" id="IPR041546">
    <property type="entry name" value="ClpA/ClpB_AAA_lid"/>
</dbReference>
<feature type="domain" description="Clp R" evidence="10">
    <location>
        <begin position="1"/>
        <end position="145"/>
    </location>
</feature>
<evidence type="ECO:0000256" key="6">
    <source>
        <dbReference type="SAM" id="Coils"/>
    </source>
</evidence>
<keyword evidence="6" id="KW-0175">Coiled coil</keyword>
<dbReference type="SMART" id="SM00382">
    <property type="entry name" value="AAA"/>
    <property type="match status" value="2"/>
</dbReference>
<dbReference type="PANTHER" id="PTHR11638:SF18">
    <property type="entry name" value="HEAT SHOCK PROTEIN 104"/>
    <property type="match status" value="1"/>
</dbReference>
<dbReference type="Gene3D" id="3.40.50.300">
    <property type="entry name" value="P-loop containing nucleotide triphosphate hydrolases"/>
    <property type="match status" value="2"/>
</dbReference>
<feature type="domain" description="UVR" evidence="9">
    <location>
        <begin position="421"/>
        <end position="456"/>
    </location>
</feature>
<dbReference type="Pfam" id="PF00004">
    <property type="entry name" value="AAA"/>
    <property type="match status" value="1"/>
</dbReference>
<evidence type="ECO:0000313" key="11">
    <source>
        <dbReference type="EMBL" id="SMG42316.1"/>
    </source>
</evidence>
<dbReference type="PROSITE" id="PS50151">
    <property type="entry name" value="UVR"/>
    <property type="match status" value="1"/>
</dbReference>
<dbReference type="InterPro" id="IPR003959">
    <property type="entry name" value="ATPase_AAA_core"/>
</dbReference>
<dbReference type="Gene3D" id="4.10.860.10">
    <property type="entry name" value="UVR domain"/>
    <property type="match status" value="1"/>
</dbReference>